<dbReference type="SUPFAM" id="SSF117281">
    <property type="entry name" value="Kelch motif"/>
    <property type="match status" value="1"/>
</dbReference>
<dbReference type="Gene3D" id="2.120.10.80">
    <property type="entry name" value="Kelch-type beta propeller"/>
    <property type="match status" value="1"/>
</dbReference>
<dbReference type="PANTHER" id="PTHR45632">
    <property type="entry name" value="LD33804P"/>
    <property type="match status" value="1"/>
</dbReference>
<dbReference type="InterPro" id="IPR011705">
    <property type="entry name" value="BACK"/>
</dbReference>
<protein>
    <recommendedName>
        <fullName evidence="3">BTB domain-containing protein</fullName>
    </recommendedName>
</protein>
<dbReference type="SMART" id="SM00225">
    <property type="entry name" value="BTB"/>
    <property type="match status" value="1"/>
</dbReference>
<organism evidence="4 5">
    <name type="scientific">Elysia chlorotica</name>
    <name type="common">Eastern emerald elysia</name>
    <name type="synonym">Sea slug</name>
    <dbReference type="NCBI Taxonomy" id="188477"/>
    <lineage>
        <taxon>Eukaryota</taxon>
        <taxon>Metazoa</taxon>
        <taxon>Spiralia</taxon>
        <taxon>Lophotrochozoa</taxon>
        <taxon>Mollusca</taxon>
        <taxon>Gastropoda</taxon>
        <taxon>Heterobranchia</taxon>
        <taxon>Euthyneura</taxon>
        <taxon>Panpulmonata</taxon>
        <taxon>Sacoglossa</taxon>
        <taxon>Placobranchoidea</taxon>
        <taxon>Plakobranchidae</taxon>
        <taxon>Elysia</taxon>
    </lineage>
</organism>
<dbReference type="SMART" id="SM00875">
    <property type="entry name" value="BACK"/>
    <property type="match status" value="1"/>
</dbReference>
<accession>A0A433SJJ0</accession>
<dbReference type="InterPro" id="IPR006652">
    <property type="entry name" value="Kelch_1"/>
</dbReference>
<feature type="domain" description="BTB" evidence="3">
    <location>
        <begin position="40"/>
        <end position="107"/>
    </location>
</feature>
<keyword evidence="5" id="KW-1185">Reference proteome</keyword>
<dbReference type="PANTHER" id="PTHR45632:SF3">
    <property type="entry name" value="KELCH-LIKE PROTEIN 32"/>
    <property type="match status" value="1"/>
</dbReference>
<keyword evidence="1" id="KW-0880">Kelch repeat</keyword>
<dbReference type="AlphaFoldDB" id="A0A433SJJ0"/>
<dbReference type="InterPro" id="IPR011333">
    <property type="entry name" value="SKP1/BTB/POZ_sf"/>
</dbReference>
<dbReference type="Pfam" id="PF01344">
    <property type="entry name" value="Kelch_1"/>
    <property type="match status" value="3"/>
</dbReference>
<dbReference type="InterPro" id="IPR015915">
    <property type="entry name" value="Kelch-typ_b-propeller"/>
</dbReference>
<evidence type="ECO:0000256" key="1">
    <source>
        <dbReference type="ARBA" id="ARBA00022441"/>
    </source>
</evidence>
<gene>
    <name evidence="4" type="ORF">EGW08_022971</name>
</gene>
<name>A0A433SJJ0_ELYCH</name>
<evidence type="ECO:0000256" key="2">
    <source>
        <dbReference type="ARBA" id="ARBA00022737"/>
    </source>
</evidence>
<evidence type="ECO:0000259" key="3">
    <source>
        <dbReference type="PROSITE" id="PS50097"/>
    </source>
</evidence>
<keyword evidence="2" id="KW-0677">Repeat</keyword>
<dbReference type="OrthoDB" id="6273668at2759"/>
<dbReference type="InterPro" id="IPR017096">
    <property type="entry name" value="BTB-kelch_protein"/>
</dbReference>
<evidence type="ECO:0000313" key="4">
    <source>
        <dbReference type="EMBL" id="RUS69266.1"/>
    </source>
</evidence>
<dbReference type="InterPro" id="IPR000210">
    <property type="entry name" value="BTB/POZ_dom"/>
</dbReference>
<dbReference type="STRING" id="188477.A0A433SJJ0"/>
<dbReference type="Proteomes" id="UP000271974">
    <property type="component" value="Unassembled WGS sequence"/>
</dbReference>
<dbReference type="PIRSF" id="PIRSF037037">
    <property type="entry name" value="Kelch-like_protein_gigaxonin"/>
    <property type="match status" value="1"/>
</dbReference>
<reference evidence="4 5" key="1">
    <citation type="submission" date="2019-01" db="EMBL/GenBank/DDBJ databases">
        <title>A draft genome assembly of the solar-powered sea slug Elysia chlorotica.</title>
        <authorList>
            <person name="Cai H."/>
            <person name="Li Q."/>
            <person name="Fang X."/>
            <person name="Li J."/>
            <person name="Curtis N.E."/>
            <person name="Altenburger A."/>
            <person name="Shibata T."/>
            <person name="Feng M."/>
            <person name="Maeda T."/>
            <person name="Schwartz J.A."/>
            <person name="Shigenobu S."/>
            <person name="Lundholm N."/>
            <person name="Nishiyama T."/>
            <person name="Yang H."/>
            <person name="Hasebe M."/>
            <person name="Li S."/>
            <person name="Pierce S.K."/>
            <person name="Wang J."/>
        </authorList>
    </citation>
    <scope>NUCLEOTIDE SEQUENCE [LARGE SCALE GENOMIC DNA]</scope>
    <source>
        <strain evidence="4">EC2010</strain>
        <tissue evidence="4">Whole organism of an adult</tissue>
    </source>
</reference>
<dbReference type="PROSITE" id="PS50097">
    <property type="entry name" value="BTB"/>
    <property type="match status" value="1"/>
</dbReference>
<dbReference type="Pfam" id="PF07707">
    <property type="entry name" value="BACK"/>
    <property type="match status" value="1"/>
</dbReference>
<dbReference type="SMART" id="SM00612">
    <property type="entry name" value="Kelch"/>
    <property type="match status" value="5"/>
</dbReference>
<dbReference type="EMBL" id="RQTK01001753">
    <property type="protein sequence ID" value="RUS69266.1"/>
    <property type="molecule type" value="Genomic_DNA"/>
</dbReference>
<dbReference type="Gene3D" id="3.30.710.10">
    <property type="entry name" value="Potassium Channel Kv1.1, Chain A"/>
    <property type="match status" value="1"/>
</dbReference>
<dbReference type="Gene3D" id="1.25.40.420">
    <property type="match status" value="1"/>
</dbReference>
<dbReference type="Pfam" id="PF00651">
    <property type="entry name" value="BTB"/>
    <property type="match status" value="1"/>
</dbReference>
<comment type="caution">
    <text evidence="4">The sequence shown here is derived from an EMBL/GenBank/DDBJ whole genome shotgun (WGS) entry which is preliminary data.</text>
</comment>
<dbReference type="SUPFAM" id="SSF54695">
    <property type="entry name" value="POZ domain"/>
    <property type="match status" value="1"/>
</dbReference>
<evidence type="ECO:0000313" key="5">
    <source>
        <dbReference type="Proteomes" id="UP000271974"/>
    </source>
</evidence>
<proteinExistence type="predicted"/>
<sequence>MQSPMVFQPGTEDNVRFESREHGKSVLAGLQHLRQMQQLFDVTLVAESKEFHAHRVVLASCSDYFRAMFTDGLKECTQSVINLNGLTASSISHLIDFAYNSSINIDSENVLDVLSGATHVQILPVITACENYLKDHLSLDNCVSTAGVAELFCLTHLTHHVHNFVCRNWSTFSMCEEFHHLSASFLVSVLSSGYPVNCKEVDLFASLLSWFSFITVERSVHMASLLRCILFENIDYEEFDSIANSKEWFQLVESCPKLLDLFPSVSRLLRKDLDESMSSGDEDQDTIVKVTNYNANLSSPISVTRIQVRLSPPKPAKKCRVPGLVNTRGFHSTILVAGGFRKESGMTNNVLYLDNSTGTLKHLTKIPHLDQINFGMAVLHNQLYVVGGCFNDHMQEIAHPFGFRYSPTTDEWMSIAPMAQERCRFLLCATDDRIYAIGGDPYASDVGPEDVAPCEVYNPTTNRWRPIRSLPGNRSQLAGTGMGRSLFISGGIQENEEKVFQDFYQYDPRADTWCRRADLLTPRTDHYMFTWEGRVYVVGGWHLDPLTHRRVMATTIDSYDPDTDSWQVEGTLNRLRTYGTYTIDKGCIYAIGGWSDGDHSQKCRTIDSFDLRFKAWVQGHDQSVALWEHGSCSLYLPKFVPQR</sequence>